<gene>
    <name evidence="2" type="ORF">ZMTM_08730</name>
</gene>
<dbReference type="EMBL" id="AP024110">
    <property type="protein sequence ID" value="BCM24614.1"/>
    <property type="molecule type" value="Genomic_DNA"/>
</dbReference>
<dbReference type="InterPro" id="IPR017792">
    <property type="entry name" value="UAAP1"/>
</dbReference>
<accession>A0A8D5JW04</accession>
<evidence type="ECO:0000313" key="3">
    <source>
        <dbReference type="Proteomes" id="UP000826722"/>
    </source>
</evidence>
<feature type="domain" description="DUF1989" evidence="1">
    <location>
        <begin position="19"/>
        <end position="191"/>
    </location>
</feature>
<name>A0A8D5JW04_9PROT</name>
<proteinExistence type="predicted"/>
<evidence type="ECO:0000313" key="2">
    <source>
        <dbReference type="EMBL" id="BCM24614.1"/>
    </source>
</evidence>
<protein>
    <submittedName>
        <fullName evidence="2">Urea carboxylase</fullName>
    </submittedName>
</protein>
<dbReference type="AlphaFoldDB" id="A0A8D5JW04"/>
<evidence type="ECO:0000259" key="1">
    <source>
        <dbReference type="Pfam" id="PF09347"/>
    </source>
</evidence>
<organism evidence="2 3">
    <name type="scientific">Methyloradius palustris</name>
    <dbReference type="NCBI Taxonomy" id="2778876"/>
    <lineage>
        <taxon>Bacteria</taxon>
        <taxon>Pseudomonadati</taxon>
        <taxon>Pseudomonadota</taxon>
        <taxon>Betaproteobacteria</taxon>
        <taxon>Nitrosomonadales</taxon>
        <taxon>Methylophilaceae</taxon>
        <taxon>Methyloradius</taxon>
    </lineage>
</organism>
<dbReference type="InterPro" id="IPR018959">
    <property type="entry name" value="DUF1989"/>
</dbReference>
<dbReference type="Proteomes" id="UP000826722">
    <property type="component" value="Chromosome"/>
</dbReference>
<dbReference type="KEGG" id="mpau:ZMTM_08730"/>
<dbReference type="PANTHER" id="PTHR31527">
    <property type="entry name" value="RE64534P"/>
    <property type="match status" value="1"/>
</dbReference>
<dbReference type="PANTHER" id="PTHR31527:SF0">
    <property type="entry name" value="RE64534P"/>
    <property type="match status" value="1"/>
</dbReference>
<dbReference type="Pfam" id="PF09347">
    <property type="entry name" value="DUF1989"/>
    <property type="match status" value="1"/>
</dbReference>
<reference evidence="2" key="1">
    <citation type="journal article" date="2021" name="Arch. Microbiol.">
        <title>Methyloradius palustris gen. nov., sp. nov., a methanol-oxidizing bacterium isolated from snow.</title>
        <authorList>
            <person name="Miyadera T."/>
            <person name="Kojima H."/>
            <person name="Fukui M."/>
        </authorList>
    </citation>
    <scope>NUCLEOTIDE SEQUENCE</scope>
    <source>
        <strain evidence="2">Zm11</strain>
    </source>
</reference>
<dbReference type="NCBIfam" id="TIGR03425">
    <property type="entry name" value="urea_degr_2"/>
    <property type="match status" value="1"/>
</dbReference>
<keyword evidence="3" id="KW-1185">Reference proteome</keyword>
<dbReference type="RefSeq" id="WP_221765126.1">
    <property type="nucleotide sequence ID" value="NZ_AP024110.1"/>
</dbReference>
<sequence>MSIETQQKALNLEQILWEETIPGGNHWSGLIRRGTSLRFTDLTGGANLSALFYNTEDKLERYNMPDTLKGQHTAFLTTGNVCYSDMGRVMCSIIGDSLGWHDTICGVTDAAQIEAKYGKANFQTHRNDMYRSGKDGLLIELAKYGLSKRDLVANVNFFSKVTPDESGNLSFVTGHSKAGSYVDVRFDMNVLLVLSTTPHPLDPATTYKPGAVKISAWHAGLATADDACRNACGQNSRAFINTERYYL</sequence>